<dbReference type="SUPFAM" id="SSF89372">
    <property type="entry name" value="Fucose-specific lectin"/>
    <property type="match status" value="1"/>
</dbReference>
<dbReference type="Gene3D" id="2.120.10.70">
    <property type="entry name" value="Fucose-specific lectin"/>
    <property type="match status" value="1"/>
</dbReference>
<dbReference type="EMBL" id="CP020570">
    <property type="protein sequence ID" value="ARF64905.1"/>
    <property type="molecule type" value="Genomic_DNA"/>
</dbReference>
<name>A0A1V0UI31_STRVN</name>
<proteinExistence type="predicted"/>
<dbReference type="OrthoDB" id="4307815at2"/>
<dbReference type="KEGG" id="svu:B1H20_28515"/>
<organism evidence="1 2">
    <name type="scientific">Streptomyces violaceoruber</name>
    <dbReference type="NCBI Taxonomy" id="1935"/>
    <lineage>
        <taxon>Bacteria</taxon>
        <taxon>Bacillati</taxon>
        <taxon>Actinomycetota</taxon>
        <taxon>Actinomycetes</taxon>
        <taxon>Kitasatosporales</taxon>
        <taxon>Streptomycetaceae</taxon>
        <taxon>Streptomyces</taxon>
        <taxon>Streptomyces violaceoruber group</taxon>
    </lineage>
</organism>
<reference evidence="1 2" key="1">
    <citation type="submission" date="2017-03" db="EMBL/GenBank/DDBJ databases">
        <title>Complete Genome Sequence of a natural compounds producer, Streptomyces violaceus S21.</title>
        <authorList>
            <person name="Zhong C."/>
            <person name="Zhao Z."/>
            <person name="Fu J."/>
            <person name="Zong G."/>
            <person name="Qin R."/>
            <person name="Cao G."/>
        </authorList>
    </citation>
    <scope>NUCLEOTIDE SEQUENCE [LARGE SCALE GENOMIC DNA]</scope>
    <source>
        <strain evidence="1 2">S21</strain>
    </source>
</reference>
<protein>
    <submittedName>
        <fullName evidence="1">Uncharacterized protein</fullName>
    </submittedName>
</protein>
<sequence length="358" mass="37498">MPGRDARATSEVAPSIQAPSGIWLTHGKDGRLTLYVHSADGLRRWTQERAGGSGWTVADIATGGSLGHLTVVQDAHGYVHFVGRRERTSGSTPAVDIVYAIQYQTGRPITAWRSLGNPHKDAPGGHRIGVPDVVVSASGEVHIVLRNAGGGLMLRRERPDGTWRGWEDLKGARMEGDPVAVALASGTVEFFAAVEGGTLYWQQKEAGGDWHEAQPSRLAVLAGTTAALETAPGRATYYWTDPAGGVVGFRAGAWPMALGGAPGGGPHAAIRVAVDGYDCTVLAHQGADGTAAVGLGVTENEANGVWWSDTGVRCLGTPALALDGRGMMVMAVVGEDGEPRMARQTEGPGLTLDDWRTV</sequence>
<evidence type="ECO:0000313" key="2">
    <source>
        <dbReference type="Proteomes" id="UP000192445"/>
    </source>
</evidence>
<gene>
    <name evidence="1" type="ORF">B1H20_28515</name>
</gene>
<dbReference type="RefSeq" id="WP_053606951.1">
    <property type="nucleotide sequence ID" value="NZ_CP020570.1"/>
</dbReference>
<accession>A0A1V0UI31</accession>
<dbReference type="Proteomes" id="UP000192445">
    <property type="component" value="Chromosome"/>
</dbReference>
<dbReference type="STRING" id="1935.B1H20_28515"/>
<dbReference type="AlphaFoldDB" id="A0A1V0UI31"/>
<evidence type="ECO:0000313" key="1">
    <source>
        <dbReference type="EMBL" id="ARF64905.1"/>
    </source>
</evidence>